<evidence type="ECO:0000256" key="1">
    <source>
        <dbReference type="ARBA" id="ARBA00022723"/>
    </source>
</evidence>
<accession>A0AAE3ATE5</accession>
<dbReference type="InterPro" id="IPR050248">
    <property type="entry name" value="Polysacc_deacetylase_ArnD"/>
</dbReference>
<dbReference type="GO" id="GO:0016020">
    <property type="term" value="C:membrane"/>
    <property type="evidence" value="ECO:0007669"/>
    <property type="project" value="TreeGrafter"/>
</dbReference>
<feature type="chain" id="PRO_5041975034" evidence="4">
    <location>
        <begin position="25"/>
        <end position="328"/>
    </location>
</feature>
<feature type="region of interest" description="Disordered" evidence="3">
    <location>
        <begin position="41"/>
        <end position="131"/>
    </location>
</feature>
<keyword evidence="4" id="KW-0732">Signal</keyword>
<keyword evidence="1" id="KW-0479">Metal-binding</keyword>
<reference evidence="6" key="1">
    <citation type="submission" date="2021-10" db="EMBL/GenBank/DDBJ databases">
        <title>Anaerobic single-cell dispensing facilitates the cultivation of human gut bacteria.</title>
        <authorList>
            <person name="Afrizal A."/>
        </authorList>
    </citation>
    <scope>NUCLEOTIDE SEQUENCE</scope>
    <source>
        <strain evidence="6">CLA-AA-H274</strain>
    </source>
</reference>
<dbReference type="EMBL" id="JAJEPU010000041">
    <property type="protein sequence ID" value="MCC2165564.1"/>
    <property type="molecule type" value="Genomic_DNA"/>
</dbReference>
<keyword evidence="7" id="KW-1185">Reference proteome</keyword>
<evidence type="ECO:0000259" key="5">
    <source>
        <dbReference type="PROSITE" id="PS51677"/>
    </source>
</evidence>
<dbReference type="PANTHER" id="PTHR10587:SF133">
    <property type="entry name" value="CHITIN DEACETYLASE 1-RELATED"/>
    <property type="match status" value="1"/>
</dbReference>
<proteinExistence type="predicted"/>
<feature type="compositionally biased region" description="Polar residues" evidence="3">
    <location>
        <begin position="99"/>
        <end position="111"/>
    </location>
</feature>
<evidence type="ECO:0000313" key="7">
    <source>
        <dbReference type="Proteomes" id="UP001198962"/>
    </source>
</evidence>
<dbReference type="Gene3D" id="3.20.20.370">
    <property type="entry name" value="Glycoside hydrolase/deacetylase"/>
    <property type="match status" value="1"/>
</dbReference>
<dbReference type="GO" id="GO:0046872">
    <property type="term" value="F:metal ion binding"/>
    <property type="evidence" value="ECO:0007669"/>
    <property type="project" value="UniProtKB-KW"/>
</dbReference>
<dbReference type="InterPro" id="IPR002509">
    <property type="entry name" value="NODB_dom"/>
</dbReference>
<dbReference type="Proteomes" id="UP001198962">
    <property type="component" value="Unassembled WGS sequence"/>
</dbReference>
<dbReference type="SUPFAM" id="SSF88713">
    <property type="entry name" value="Glycoside hydrolase/deacetylase"/>
    <property type="match status" value="1"/>
</dbReference>
<dbReference type="InterPro" id="IPR011330">
    <property type="entry name" value="Glyco_hydro/deAcase_b/a-brl"/>
</dbReference>
<dbReference type="PANTHER" id="PTHR10587">
    <property type="entry name" value="GLYCOSYL TRANSFERASE-RELATED"/>
    <property type="match status" value="1"/>
</dbReference>
<dbReference type="GO" id="GO:0005975">
    <property type="term" value="P:carbohydrate metabolic process"/>
    <property type="evidence" value="ECO:0007669"/>
    <property type="project" value="InterPro"/>
</dbReference>
<sequence>MRKWKKTMLATAVCAMIAVQPAWASSAVITVGQGVTTGTSAEAQGEVSLGNTPESSESTGSMSEQASVGSAPQEQTTSRVITMGESTKSEDTQTDEVQSEATQEEQAVSETTTEEIQDQTGTGRQIDPSKPMVALTFDDGPQPSVGNRIMDCLAQYGGKATFFMVGSRAGSYKTEIQRMVAEGHEVANHTMNHKYLQKLGAGQIQEEVNRGNDAIESACGVRPTLLRLPGGNHNATVVANTHMPMIQWSVDTLDWKTRNADKTTSAVLNHVKDGDIVLMHELYTSTADAVERIVPELARRGFQMVTVTEMANARGKSLQAGHLYSEFR</sequence>
<feature type="signal peptide" evidence="4">
    <location>
        <begin position="1"/>
        <end position="24"/>
    </location>
</feature>
<comment type="caution">
    <text evidence="6">The sequence shown here is derived from an EMBL/GenBank/DDBJ whole genome shotgun (WGS) entry which is preliminary data.</text>
</comment>
<gene>
    <name evidence="6" type="ORF">LKD32_11895</name>
</gene>
<evidence type="ECO:0000256" key="2">
    <source>
        <dbReference type="ARBA" id="ARBA00022801"/>
    </source>
</evidence>
<organism evidence="6 7">
    <name type="scientific">Brotaphodocola catenula</name>
    <dbReference type="NCBI Taxonomy" id="2885361"/>
    <lineage>
        <taxon>Bacteria</taxon>
        <taxon>Bacillati</taxon>
        <taxon>Bacillota</taxon>
        <taxon>Clostridia</taxon>
        <taxon>Lachnospirales</taxon>
        <taxon>Lachnospiraceae</taxon>
        <taxon>Brotaphodocola</taxon>
    </lineage>
</organism>
<dbReference type="AlphaFoldDB" id="A0AAE3ATE5"/>
<evidence type="ECO:0000256" key="3">
    <source>
        <dbReference type="SAM" id="MobiDB-lite"/>
    </source>
</evidence>
<evidence type="ECO:0000313" key="6">
    <source>
        <dbReference type="EMBL" id="MCC2165564.1"/>
    </source>
</evidence>
<keyword evidence="2" id="KW-0378">Hydrolase</keyword>
<protein>
    <submittedName>
        <fullName evidence="6">Polysaccharide deacetylase family protein</fullName>
    </submittedName>
</protein>
<name>A0AAE3ATE5_9FIRM</name>
<dbReference type="Pfam" id="PF01522">
    <property type="entry name" value="Polysacc_deac_1"/>
    <property type="match status" value="1"/>
</dbReference>
<evidence type="ECO:0000256" key="4">
    <source>
        <dbReference type="SAM" id="SignalP"/>
    </source>
</evidence>
<dbReference type="PROSITE" id="PS51677">
    <property type="entry name" value="NODB"/>
    <property type="match status" value="1"/>
</dbReference>
<dbReference type="RefSeq" id="WP_308451838.1">
    <property type="nucleotide sequence ID" value="NZ_JAJEPU010000041.1"/>
</dbReference>
<feature type="compositionally biased region" description="Polar residues" evidence="3">
    <location>
        <begin position="49"/>
        <end position="86"/>
    </location>
</feature>
<dbReference type="GO" id="GO:0016810">
    <property type="term" value="F:hydrolase activity, acting on carbon-nitrogen (but not peptide) bonds"/>
    <property type="evidence" value="ECO:0007669"/>
    <property type="project" value="InterPro"/>
</dbReference>
<feature type="domain" description="NodB homology" evidence="5">
    <location>
        <begin position="131"/>
        <end position="305"/>
    </location>
</feature>
<dbReference type="CDD" id="cd10954">
    <property type="entry name" value="CE4_CtAXE_like"/>
    <property type="match status" value="1"/>
</dbReference>